<dbReference type="AlphaFoldDB" id="I8UER1"/>
<name>I8UER1_9ALTE</name>
<comment type="caution">
    <text evidence="1">The sequence shown here is derived from an EMBL/GenBank/DDBJ whole genome shotgun (WGS) entry which is preliminary data.</text>
</comment>
<reference evidence="1 2" key="1">
    <citation type="journal article" date="2012" name="J. Bacteriol.">
        <title>Genome Sequence of Pectin-Degrading Alishewanella agri, Isolated from Landfill Soil.</title>
        <authorList>
            <person name="Kim J."/>
            <person name="Jung J."/>
            <person name="Sung J.S."/>
            <person name="Chun J."/>
            <person name="Park W."/>
        </authorList>
    </citation>
    <scope>NUCLEOTIDE SEQUENCE [LARGE SCALE GENOMIC DNA]</scope>
    <source>
        <strain evidence="1 2">BL06</strain>
    </source>
</reference>
<evidence type="ECO:0000313" key="1">
    <source>
        <dbReference type="EMBL" id="EIW90498.1"/>
    </source>
</evidence>
<dbReference type="eggNOG" id="COG0834">
    <property type="taxonomic scope" value="Bacteria"/>
</dbReference>
<dbReference type="STRING" id="1195246.AGRI_01470"/>
<evidence type="ECO:0000313" key="2">
    <source>
        <dbReference type="Proteomes" id="UP000035062"/>
    </source>
</evidence>
<dbReference type="SUPFAM" id="SSF53850">
    <property type="entry name" value="Periplasmic binding protein-like II"/>
    <property type="match status" value="1"/>
</dbReference>
<gene>
    <name evidence="1" type="ORF">AGRI_01470</name>
</gene>
<dbReference type="Proteomes" id="UP000035062">
    <property type="component" value="Unassembled WGS sequence"/>
</dbReference>
<keyword evidence="2" id="KW-1185">Reference proteome</keyword>
<dbReference type="RefSeq" id="WP_008983261.1">
    <property type="nucleotide sequence ID" value="NZ_AKKU01000001.1"/>
</dbReference>
<proteinExistence type="predicted"/>
<dbReference type="PATRIC" id="fig|1195246.3.peg.301"/>
<organism evidence="1 2">
    <name type="scientific">Alishewanella agri BL06</name>
    <dbReference type="NCBI Taxonomy" id="1195246"/>
    <lineage>
        <taxon>Bacteria</taxon>
        <taxon>Pseudomonadati</taxon>
        <taxon>Pseudomonadota</taxon>
        <taxon>Gammaproteobacteria</taxon>
        <taxon>Alteromonadales</taxon>
        <taxon>Alteromonadaceae</taxon>
        <taxon>Alishewanella</taxon>
    </lineage>
</organism>
<accession>I8UER1</accession>
<protein>
    <submittedName>
        <fullName evidence="1">ABC transporter substrate-binding protein</fullName>
    </submittedName>
</protein>
<dbReference type="EMBL" id="AKKU01000001">
    <property type="protein sequence ID" value="EIW90498.1"/>
    <property type="molecule type" value="Genomic_DNA"/>
</dbReference>
<sequence length="246" mass="27839">MKWLLVLLSLLSVTTYPQPQRWQESPLQFRQALGSPASLYSQALLSEAYHRLGIRVEFIEVPFGRSLLESNKGELAGELARVLRVTERYPALLPVPYVLFDTDVFLYVNQQRCAGCQLQQVQSLAYVRGAMVVEDILRTLPASRQVISTGSLEATKNLFLTGKVDGVVFAAYQLDASTGFPIAEQRLQSLPDYHLLHQSHQALIPELTAMLYQLEREGFAERLRLRFGVAAPKRQLSRNEKPFAEY</sequence>